<reference evidence="2 3" key="1">
    <citation type="submission" date="2017-06" db="EMBL/GenBank/DDBJ databases">
        <authorList>
            <person name="Kim H.J."/>
            <person name="Triplett B.A."/>
        </authorList>
    </citation>
    <scope>NUCLEOTIDE SEQUENCE [LARGE SCALE GENOMIC DNA]</scope>
    <source>
        <strain evidence="2 3">CGMCC 4.5593</strain>
    </source>
</reference>
<sequence>MTGLERDYRRLLLAYPRAYRRARGDEIVTTLLEAVPPGRARPPVGDVWDLVRGGLRQRFAPPHGRGYALVALLCAAAVAYLALGAAIRLTTASENSKDSLFLASAALLPHDAPLVGDQERMLTTFGGPTEVELTFATRSQSLDDLAVLVRDRAVAEGWAVDPIDAHRFTLERDGRTLVVTVAGGVPAEPELGASFHTRYPWPAALLPVGIVAVLLGALAGWLAGAWTLRRFRSRTPAGQLLIALTGASGLLLVGAVAVSTAAELDVSGPTLFTGTLPEGMGLAALALTLLLAAVLPPADAAAPPRPPTDLVRVGVRAVTAAHLAFGAAIATVLVSFTVRMVATGADRVAMLSGAHDPKDVLPLPLYAAVMVFSYAGVVLSPLLLFVSMPLLGIGRRRVSPLAWRVLLAAAISAVVLPALLLTPYGGDAALWFRD</sequence>
<proteinExistence type="predicted"/>
<keyword evidence="1" id="KW-1133">Transmembrane helix</keyword>
<feature type="transmembrane region" description="Helical" evidence="1">
    <location>
        <begin position="282"/>
        <end position="302"/>
    </location>
</feature>
<dbReference type="Proteomes" id="UP000198362">
    <property type="component" value="Unassembled WGS sequence"/>
</dbReference>
<accession>A0A239P2Z4</accession>
<feature type="transmembrane region" description="Helical" evidence="1">
    <location>
        <begin position="66"/>
        <end position="87"/>
    </location>
</feature>
<feature type="transmembrane region" description="Helical" evidence="1">
    <location>
        <begin position="240"/>
        <end position="262"/>
    </location>
</feature>
<feature type="transmembrane region" description="Helical" evidence="1">
    <location>
        <begin position="204"/>
        <end position="228"/>
    </location>
</feature>
<dbReference type="EMBL" id="FZPH01000013">
    <property type="protein sequence ID" value="SNT61390.1"/>
    <property type="molecule type" value="Genomic_DNA"/>
</dbReference>
<keyword evidence="1" id="KW-0812">Transmembrane</keyword>
<gene>
    <name evidence="2" type="ORF">SAMN05421812_11381</name>
</gene>
<organism evidence="2 3">
    <name type="scientific">Asanoa hainanensis</name>
    <dbReference type="NCBI Taxonomy" id="560556"/>
    <lineage>
        <taxon>Bacteria</taxon>
        <taxon>Bacillati</taxon>
        <taxon>Actinomycetota</taxon>
        <taxon>Actinomycetes</taxon>
        <taxon>Micromonosporales</taxon>
        <taxon>Micromonosporaceae</taxon>
        <taxon>Asanoa</taxon>
    </lineage>
</organism>
<evidence type="ECO:0000313" key="3">
    <source>
        <dbReference type="Proteomes" id="UP000198362"/>
    </source>
</evidence>
<dbReference type="RefSeq" id="WP_089253513.1">
    <property type="nucleotide sequence ID" value="NZ_FZPH01000013.1"/>
</dbReference>
<feature type="transmembrane region" description="Helical" evidence="1">
    <location>
        <begin position="365"/>
        <end position="393"/>
    </location>
</feature>
<name>A0A239P2Z4_9ACTN</name>
<evidence type="ECO:0000256" key="1">
    <source>
        <dbReference type="SAM" id="Phobius"/>
    </source>
</evidence>
<feature type="transmembrane region" description="Helical" evidence="1">
    <location>
        <begin position="405"/>
        <end position="424"/>
    </location>
</feature>
<dbReference type="AlphaFoldDB" id="A0A239P2Z4"/>
<dbReference type="OrthoDB" id="3354753at2"/>
<protein>
    <submittedName>
        <fullName evidence="2">Uncharacterized protein</fullName>
    </submittedName>
</protein>
<keyword evidence="3" id="KW-1185">Reference proteome</keyword>
<feature type="transmembrane region" description="Helical" evidence="1">
    <location>
        <begin position="323"/>
        <end position="345"/>
    </location>
</feature>
<keyword evidence="1" id="KW-0472">Membrane</keyword>
<evidence type="ECO:0000313" key="2">
    <source>
        <dbReference type="EMBL" id="SNT61390.1"/>
    </source>
</evidence>